<dbReference type="OrthoDB" id="9801455at2"/>
<keyword evidence="3 7" id="KW-0378">Hydrolase</keyword>
<evidence type="ECO:0000256" key="5">
    <source>
        <dbReference type="PIRSR" id="PIRSR606710-1"/>
    </source>
</evidence>
<dbReference type="Pfam" id="PF04616">
    <property type="entry name" value="Glyco_hydro_43"/>
    <property type="match status" value="1"/>
</dbReference>
<gene>
    <name evidence="9" type="ORF">CEE60_12000</name>
    <name evidence="10" type="ORF">E5352_11755</name>
</gene>
<sequence length="336" mass="36465">MFNGTLRALMVMALLQASGGVSAITPATDNPLLLSGPDPWITREGQIFYYMGTHGDRLAIRVTTDLAKLDAAQEITVWRPPATGPNATSIWAPELHRIEGKWYIYYTAAASGIAEGQEDSHRGVFVLENSSADPTTGEWRDRGRLATAHPGIDGTTFSTGGKRYFVYSPYIGPDSVLAIVAMSNPWTLTGAETIIARPDQTWERQGGRQILEGPEFLQGPNGDLFLTYSGSACWSDDYAIGLLHAKAGADPLDAKAWSKEKRPILAKNPAGNVYAPGHNGFFQMSDGTPWIVYHANPGPEMGCTSERSPRVQPVHWDEEGRPALDLPVGKSAKVLK</sequence>
<comment type="similarity">
    <text evidence="1 7">Belongs to the glycosyl hydrolase 43 family.</text>
</comment>
<feature type="active site" description="Proton donor" evidence="5">
    <location>
        <position position="212"/>
    </location>
</feature>
<evidence type="ECO:0000256" key="7">
    <source>
        <dbReference type="RuleBase" id="RU361187"/>
    </source>
</evidence>
<feature type="site" description="Important for catalytic activity, responsible for pKa modulation of the active site Glu and correct orientation of both the proton donor and substrate" evidence="6">
    <location>
        <position position="153"/>
    </location>
</feature>
<dbReference type="InterPro" id="IPR006710">
    <property type="entry name" value="Glyco_hydro_43"/>
</dbReference>
<dbReference type="RefSeq" id="WP_088434069.1">
    <property type="nucleotide sequence ID" value="NZ_SRYW01000009.1"/>
</dbReference>
<evidence type="ECO:0000256" key="4">
    <source>
        <dbReference type="ARBA" id="ARBA00023295"/>
    </source>
</evidence>
<keyword evidence="2 8" id="KW-0732">Signal</keyword>
<dbReference type="EMBL" id="NIVS01000027">
    <property type="protein sequence ID" value="OWQ52761.1"/>
    <property type="molecule type" value="Genomic_DNA"/>
</dbReference>
<reference evidence="10 12" key="2">
    <citation type="submission" date="2019-04" db="EMBL/GenBank/DDBJ databases">
        <title>Microbes associate with the intestines of laboratory mice.</title>
        <authorList>
            <person name="Navarre W."/>
            <person name="Wong E."/>
            <person name="Huang K."/>
            <person name="Tropini C."/>
            <person name="Ng K."/>
            <person name="Yu B."/>
        </authorList>
    </citation>
    <scope>NUCLEOTIDE SEQUENCE [LARGE SCALE GENOMIC DNA]</scope>
    <source>
        <strain evidence="10 12">NM62_B4-13</strain>
    </source>
</reference>
<name>A0A2D0AJN2_STEMA</name>
<organism evidence="9 11">
    <name type="scientific">Stenotrophomonas maltophilia</name>
    <name type="common">Pseudomonas maltophilia</name>
    <name type="synonym">Xanthomonas maltophilia</name>
    <dbReference type="NCBI Taxonomy" id="40324"/>
    <lineage>
        <taxon>Bacteria</taxon>
        <taxon>Pseudomonadati</taxon>
        <taxon>Pseudomonadota</taxon>
        <taxon>Gammaproteobacteria</taxon>
        <taxon>Lysobacterales</taxon>
        <taxon>Lysobacteraceae</taxon>
        <taxon>Stenotrophomonas</taxon>
        <taxon>Stenotrophomonas maltophilia group</taxon>
    </lineage>
</organism>
<dbReference type="GO" id="GO:0005975">
    <property type="term" value="P:carbohydrate metabolic process"/>
    <property type="evidence" value="ECO:0007669"/>
    <property type="project" value="InterPro"/>
</dbReference>
<feature type="active site" description="Proton acceptor" evidence="5">
    <location>
        <position position="38"/>
    </location>
</feature>
<dbReference type="Gene3D" id="2.115.10.20">
    <property type="entry name" value="Glycosyl hydrolase domain, family 43"/>
    <property type="match status" value="1"/>
</dbReference>
<comment type="caution">
    <text evidence="9">The sequence shown here is derived from an EMBL/GenBank/DDBJ whole genome shotgun (WGS) entry which is preliminary data.</text>
</comment>
<evidence type="ECO:0000256" key="1">
    <source>
        <dbReference type="ARBA" id="ARBA00009865"/>
    </source>
</evidence>
<feature type="signal peptide" evidence="8">
    <location>
        <begin position="1"/>
        <end position="23"/>
    </location>
</feature>
<keyword evidence="4 7" id="KW-0326">Glycosidase</keyword>
<evidence type="ECO:0000256" key="2">
    <source>
        <dbReference type="ARBA" id="ARBA00022729"/>
    </source>
</evidence>
<dbReference type="AlphaFoldDB" id="A0A2D0AJN2"/>
<dbReference type="Proteomes" id="UP000198157">
    <property type="component" value="Unassembled WGS sequence"/>
</dbReference>
<proteinExistence type="inferred from homology"/>
<dbReference type="SUPFAM" id="SSF75005">
    <property type="entry name" value="Arabinanase/levansucrase/invertase"/>
    <property type="match status" value="1"/>
</dbReference>
<dbReference type="Proteomes" id="UP000306631">
    <property type="component" value="Unassembled WGS sequence"/>
</dbReference>
<evidence type="ECO:0000256" key="8">
    <source>
        <dbReference type="SAM" id="SignalP"/>
    </source>
</evidence>
<reference evidence="9 11" key="1">
    <citation type="submission" date="2017-06" db="EMBL/GenBank/DDBJ databases">
        <authorList>
            <person name="Kim H.J."/>
            <person name="Triplett B.A."/>
        </authorList>
    </citation>
    <scope>NUCLEOTIDE SEQUENCE [LARGE SCALE GENOMIC DNA]</scope>
    <source>
        <strain evidence="9 11">13146</strain>
    </source>
</reference>
<dbReference type="GO" id="GO:0004553">
    <property type="term" value="F:hydrolase activity, hydrolyzing O-glycosyl compounds"/>
    <property type="evidence" value="ECO:0007669"/>
    <property type="project" value="InterPro"/>
</dbReference>
<evidence type="ECO:0000313" key="11">
    <source>
        <dbReference type="Proteomes" id="UP000198157"/>
    </source>
</evidence>
<accession>A0A2D0AJN2</accession>
<evidence type="ECO:0000256" key="6">
    <source>
        <dbReference type="PIRSR" id="PIRSR606710-2"/>
    </source>
</evidence>
<dbReference type="InterPro" id="IPR023296">
    <property type="entry name" value="Glyco_hydro_beta-prop_sf"/>
</dbReference>
<feature type="chain" id="PRO_5036036779" evidence="8">
    <location>
        <begin position="24"/>
        <end position="336"/>
    </location>
</feature>
<dbReference type="PANTHER" id="PTHR43817">
    <property type="entry name" value="GLYCOSYL HYDROLASE"/>
    <property type="match status" value="1"/>
</dbReference>
<evidence type="ECO:0000313" key="10">
    <source>
        <dbReference type="EMBL" id="TGY33610.1"/>
    </source>
</evidence>
<evidence type="ECO:0000256" key="3">
    <source>
        <dbReference type="ARBA" id="ARBA00022801"/>
    </source>
</evidence>
<protein>
    <submittedName>
        <fullName evidence="9">Alpha-N-arabinofuranosidase</fullName>
    </submittedName>
</protein>
<evidence type="ECO:0000313" key="9">
    <source>
        <dbReference type="EMBL" id="OWQ52761.1"/>
    </source>
</evidence>
<dbReference type="PANTHER" id="PTHR43817:SF1">
    <property type="entry name" value="HYDROLASE, FAMILY 43, PUTATIVE (AFU_ORTHOLOGUE AFUA_3G01660)-RELATED"/>
    <property type="match status" value="1"/>
</dbReference>
<dbReference type="CDD" id="cd18820">
    <property type="entry name" value="GH43_LbAraf43-like"/>
    <property type="match status" value="1"/>
</dbReference>
<evidence type="ECO:0000313" key="12">
    <source>
        <dbReference type="Proteomes" id="UP000306631"/>
    </source>
</evidence>
<dbReference type="EMBL" id="SRYW01000009">
    <property type="protein sequence ID" value="TGY33610.1"/>
    <property type="molecule type" value="Genomic_DNA"/>
</dbReference>